<sequence length="347" mass="37718">MSLSSTLRSVRSFFGSTPDQTGPSLPQPCPGLPMQVRPLTGTPAGARLVTSPASCLMVGVAPVFEAAHLFAVPEFQGPTCYGLAHHGMLADLGVAEIDAPQLRVGETIRMPGRYADHRTQPPLPIEDVLLIGSRDRDSFGRDEVVALQEVLTELASAAGRYQVTGAPPTRSWLRQVNPALVERWLADLRPMLVSAGWMVFEPRGPLLLPRGRAFEAPTREVAAEPQPSAGSPPAVPSGFTTAFPPELLAQAEARRYRLHHQGATARVCVVEDWTILEKGSLVRRRDRSGIQLCLARKRNQLIGQGLLRRTRRKGLLRLTQDIALPSLTNAARVVTGDNVPRTLWVPA</sequence>
<name>A0A936ZA03_9HYPH</name>
<dbReference type="EMBL" id="JAEQMY010000007">
    <property type="protein sequence ID" value="MBL0403735.1"/>
    <property type="molecule type" value="Genomic_DNA"/>
</dbReference>
<dbReference type="AlphaFoldDB" id="A0A936ZA03"/>
<protein>
    <submittedName>
        <fullName evidence="2">Uncharacterized protein</fullName>
    </submittedName>
</protein>
<feature type="compositionally biased region" description="Polar residues" evidence="1">
    <location>
        <begin position="1"/>
        <end position="24"/>
    </location>
</feature>
<evidence type="ECO:0000313" key="3">
    <source>
        <dbReference type="Proteomes" id="UP000605848"/>
    </source>
</evidence>
<gene>
    <name evidence="2" type="ORF">JKG68_07150</name>
</gene>
<feature type="compositionally biased region" description="Low complexity" evidence="1">
    <location>
        <begin position="225"/>
        <end position="237"/>
    </location>
</feature>
<proteinExistence type="predicted"/>
<dbReference type="RefSeq" id="WP_202057423.1">
    <property type="nucleotide sequence ID" value="NZ_JAEQMY010000007.1"/>
</dbReference>
<comment type="caution">
    <text evidence="2">The sequence shown here is derived from an EMBL/GenBank/DDBJ whole genome shotgun (WGS) entry which is preliminary data.</text>
</comment>
<feature type="region of interest" description="Disordered" evidence="1">
    <location>
        <begin position="1"/>
        <end position="36"/>
    </location>
</feature>
<evidence type="ECO:0000313" key="2">
    <source>
        <dbReference type="EMBL" id="MBL0403735.1"/>
    </source>
</evidence>
<organism evidence="2 3">
    <name type="scientific">Microvirga aerilata</name>
    <dbReference type="NCBI Taxonomy" id="670292"/>
    <lineage>
        <taxon>Bacteria</taxon>
        <taxon>Pseudomonadati</taxon>
        <taxon>Pseudomonadota</taxon>
        <taxon>Alphaproteobacteria</taxon>
        <taxon>Hyphomicrobiales</taxon>
        <taxon>Methylobacteriaceae</taxon>
        <taxon>Microvirga</taxon>
    </lineage>
</organism>
<dbReference type="Proteomes" id="UP000605848">
    <property type="component" value="Unassembled WGS sequence"/>
</dbReference>
<reference evidence="2" key="1">
    <citation type="submission" date="2021-01" db="EMBL/GenBank/DDBJ databases">
        <title>Microvirga sp.</title>
        <authorList>
            <person name="Kim M.K."/>
        </authorList>
    </citation>
    <scope>NUCLEOTIDE SEQUENCE</scope>
    <source>
        <strain evidence="2">5420S-16</strain>
    </source>
</reference>
<evidence type="ECO:0000256" key="1">
    <source>
        <dbReference type="SAM" id="MobiDB-lite"/>
    </source>
</evidence>
<accession>A0A936ZA03</accession>
<feature type="region of interest" description="Disordered" evidence="1">
    <location>
        <begin position="218"/>
        <end position="237"/>
    </location>
</feature>
<keyword evidence="3" id="KW-1185">Reference proteome</keyword>